<dbReference type="InterPro" id="IPR007693">
    <property type="entry name" value="DNA_helicase_DnaB-like_N"/>
</dbReference>
<dbReference type="GO" id="GO:1990077">
    <property type="term" value="C:primosome complex"/>
    <property type="evidence" value="ECO:0007669"/>
    <property type="project" value="UniProtKB-KW"/>
</dbReference>
<evidence type="ECO:0000313" key="5">
    <source>
        <dbReference type="EMBL" id="ACC72564.1"/>
    </source>
</evidence>
<keyword evidence="6" id="KW-1185">Reference proteome</keyword>
<dbReference type="GO" id="GO:0005829">
    <property type="term" value="C:cytosol"/>
    <property type="evidence" value="ECO:0007669"/>
    <property type="project" value="TreeGrafter"/>
</dbReference>
<keyword evidence="5" id="KW-0347">Helicase</keyword>
<dbReference type="eggNOG" id="COG0305">
    <property type="taxonomic scope" value="Bacteria"/>
</dbReference>
<dbReference type="SUPFAM" id="SSF48024">
    <property type="entry name" value="N-terminal domain of DnaB helicase"/>
    <property type="match status" value="1"/>
</dbReference>
<proteinExistence type="predicted"/>
<dbReference type="InterPro" id="IPR016136">
    <property type="entry name" value="DNA_helicase_N/primase_C"/>
</dbReference>
<dbReference type="GO" id="GO:0003678">
    <property type="term" value="F:DNA helicase activity"/>
    <property type="evidence" value="ECO:0007669"/>
    <property type="project" value="InterPro"/>
</dbReference>
<protein>
    <submittedName>
        <fullName evidence="5">DnaB domain protein helicase domain protein</fullName>
    </submittedName>
</protein>
<reference evidence="6" key="1">
    <citation type="journal article" date="2014" name="Stand. Genomic Sci.">
        <title>Complete genome sequence of Burkholderia phymatum STM815(T), a broad host range and efficient nitrogen-fixing symbiont of Mimosa species.</title>
        <authorList>
            <person name="Moulin L."/>
            <person name="Klonowska A."/>
            <person name="Caroline B."/>
            <person name="Booth K."/>
            <person name="Vriezen J.A."/>
            <person name="Melkonian R."/>
            <person name="James E.K."/>
            <person name="Young J.P."/>
            <person name="Bena G."/>
            <person name="Hauser L."/>
            <person name="Land M."/>
            <person name="Kyrpides N."/>
            <person name="Bruce D."/>
            <person name="Chain P."/>
            <person name="Copeland A."/>
            <person name="Pitluck S."/>
            <person name="Woyke T."/>
            <person name="Lizotte-Waniewski M."/>
            <person name="Bristow J."/>
            <person name="Riley M."/>
        </authorList>
    </citation>
    <scope>NUCLEOTIDE SEQUENCE [LARGE SCALE GENOMIC DNA]</scope>
    <source>
        <strain evidence="6">DSM 17167 / CIP 108236 / LMG 21445 / STM815</strain>
    </source>
</reference>
<dbReference type="AlphaFoldDB" id="B2JL35"/>
<dbReference type="Proteomes" id="UP000001192">
    <property type="component" value="Chromosome 2"/>
</dbReference>
<feature type="domain" description="DNA helicase DnaB-like N-terminal" evidence="4">
    <location>
        <begin position="10"/>
        <end position="100"/>
    </location>
</feature>
<dbReference type="GO" id="GO:0003677">
    <property type="term" value="F:DNA binding"/>
    <property type="evidence" value="ECO:0007669"/>
    <property type="project" value="UniProtKB-KW"/>
</dbReference>
<dbReference type="PANTHER" id="PTHR30153:SF2">
    <property type="entry name" value="REPLICATIVE DNA HELICASE"/>
    <property type="match status" value="1"/>
</dbReference>
<organism evidence="5 6">
    <name type="scientific">Paraburkholderia phymatum (strain DSM 17167 / CIP 108236 / LMG 21445 / STM815)</name>
    <name type="common">Burkholderia phymatum</name>
    <dbReference type="NCBI Taxonomy" id="391038"/>
    <lineage>
        <taxon>Bacteria</taxon>
        <taxon>Pseudomonadati</taxon>
        <taxon>Pseudomonadota</taxon>
        <taxon>Betaproteobacteria</taxon>
        <taxon>Burkholderiales</taxon>
        <taxon>Burkholderiaceae</taxon>
        <taxon>Paraburkholderia</taxon>
    </lineage>
</organism>
<dbReference type="EMBL" id="CP001044">
    <property type="protein sequence ID" value="ACC72564.1"/>
    <property type="molecule type" value="Genomic_DNA"/>
</dbReference>
<dbReference type="KEGG" id="bph:Bphy_3410"/>
<dbReference type="RefSeq" id="WP_012402737.1">
    <property type="nucleotide sequence ID" value="NC_010623.1"/>
</dbReference>
<evidence type="ECO:0000256" key="3">
    <source>
        <dbReference type="ARBA" id="ARBA00023125"/>
    </source>
</evidence>
<sequence>MNFENDLRTRAERLVLSALMQDNGSLRHIATLRPSHFSHDTHGQIFRHMLALIAKDVPADACSVFASMGHKRQLRKVGLFSYLCEIAALPAIPANIGFYACALTSEELVSMALRLAPVLLDPAHDHRISDPGHCHDINRPLVMWAAVEPSTDR</sequence>
<dbReference type="STRING" id="391038.Bphy_3410"/>
<keyword evidence="5" id="KW-0378">Hydrolase</keyword>
<evidence type="ECO:0000313" key="6">
    <source>
        <dbReference type="Proteomes" id="UP000001192"/>
    </source>
</evidence>
<keyword evidence="3" id="KW-0238">DNA-binding</keyword>
<gene>
    <name evidence="5" type="ordered locus">Bphy_3410</name>
</gene>
<keyword evidence="2" id="KW-0235">DNA replication</keyword>
<dbReference type="HOGENOM" id="CLU_1709799_0_0_4"/>
<dbReference type="InterPro" id="IPR036185">
    <property type="entry name" value="DNA_heli_DnaB-like_N_sf"/>
</dbReference>
<dbReference type="OrthoDB" id="9115419at2"/>
<keyword evidence="5" id="KW-0547">Nucleotide-binding</keyword>
<keyword evidence="1" id="KW-0639">Primosome</keyword>
<evidence type="ECO:0000256" key="1">
    <source>
        <dbReference type="ARBA" id="ARBA00022515"/>
    </source>
</evidence>
<dbReference type="Pfam" id="PF00772">
    <property type="entry name" value="DnaB"/>
    <property type="match status" value="1"/>
</dbReference>
<dbReference type="Gene3D" id="1.10.860.10">
    <property type="entry name" value="DNAb Helicase, Chain A"/>
    <property type="match status" value="1"/>
</dbReference>
<dbReference type="PANTHER" id="PTHR30153">
    <property type="entry name" value="REPLICATIVE DNA HELICASE DNAB"/>
    <property type="match status" value="1"/>
</dbReference>
<dbReference type="GO" id="GO:0005524">
    <property type="term" value="F:ATP binding"/>
    <property type="evidence" value="ECO:0007669"/>
    <property type="project" value="InterPro"/>
</dbReference>
<dbReference type="GO" id="GO:0006269">
    <property type="term" value="P:DNA replication, synthesis of primer"/>
    <property type="evidence" value="ECO:0007669"/>
    <property type="project" value="UniProtKB-KW"/>
</dbReference>
<accession>B2JL35</accession>
<keyword evidence="5" id="KW-0067">ATP-binding</keyword>
<name>B2JL35_PARP8</name>
<evidence type="ECO:0000256" key="2">
    <source>
        <dbReference type="ARBA" id="ARBA00022705"/>
    </source>
</evidence>
<evidence type="ECO:0000259" key="4">
    <source>
        <dbReference type="Pfam" id="PF00772"/>
    </source>
</evidence>